<dbReference type="Pfam" id="PF14574">
    <property type="entry name" value="RACo_C_ter"/>
    <property type="match status" value="1"/>
</dbReference>
<accession>A0A7W0HJS3</accession>
<dbReference type="NCBIfam" id="TIGR04270">
    <property type="entry name" value="Rama_corrin_act"/>
    <property type="match status" value="1"/>
</dbReference>
<reference evidence="2 3" key="1">
    <citation type="submission" date="2020-07" db="EMBL/GenBank/DDBJ databases">
        <title>Genomic Encyclopedia of Type Strains, Phase IV (KMG-IV): sequencing the most valuable type-strain genomes for metagenomic binning, comparative biology and taxonomic classification.</title>
        <authorList>
            <person name="Goeker M."/>
        </authorList>
    </citation>
    <scope>NUCLEOTIDE SEQUENCE [LARGE SCALE GENOMIC DNA]</scope>
    <source>
        <strain evidence="2 3">DSM 17721</strain>
    </source>
</reference>
<gene>
    <name evidence="2" type="ORF">HNR65_000716</name>
</gene>
<dbReference type="InterPro" id="IPR043129">
    <property type="entry name" value="ATPase_NBD"/>
</dbReference>
<sequence>MPKLAIALDLGTSGFRGQAIDLDEKGRIITTAITTRHPLPGANVIDHLHFALEVGIHVAHMVIVSAVNHVIDALEIEKDQVIRMAVCGNPIQLSLFQEIEIRDLAYAGKQKLESIGVVPPARDAQIVKASQIDGLDLAPDIDILIPPAVQHEIGADALAMMIQTGMLEKEEIAIVTDYGTNAEMALVAKGIVYTGSTAAGPALEGQQIEHGLLALPGAISDVEFVPDESRTRTASAAIDKPMEGRLKTRILNTDMSARTGDTVNPNSGEVLEKGELSAVGITGTGVVGLISQGLISKLIRIPRIRTFDSEIHLPDGITFTEDDLAEAGKAIGSVRAGHITLCKEAGLGMEDIETAYMSGASGTYVDALKAREVGLIPAGVRKIYQVGNTSLAMARDIVLDVDNLWKMKAIADDLKKHHCMFAASKVFEKVFILELSYWTEGMPLAQYQRFLAKYGMPALTEVESLPEVIKTVDRDIPELGYKGLRIIPDIGEQKVFAFEACIGDEACVSVCPERALTMESVDDQFQVTVDLALCDGVACRRCERACTEKCFDLVKLFTANAKRPGWDPEDIDRTMLPALKRVPGLKSVWILSAEDFKSVFQKEQEAEERSLLGLGKVVNTGVKKVLASQRVYVALTTMAFDWGCHATLVLKKGDEMVGEEVRDETRLAELSTRKDVWFMHKNFVIYKDKITFPQDIVKKVCHFEIPCLPAGFCIPDNDLRKHYSIIFATPSMLGDIFLKNRYCAGVDEKGTGTILVGVQLP</sequence>
<dbReference type="Gene3D" id="3.30.70.20">
    <property type="match status" value="1"/>
</dbReference>
<dbReference type="InterPro" id="IPR027980">
    <property type="entry name" value="RACo_C"/>
</dbReference>
<name>A0A7W0HJS3_9BACT</name>
<dbReference type="EMBL" id="JACDUS010000002">
    <property type="protein sequence ID" value="MBA2880398.1"/>
    <property type="molecule type" value="Genomic_DNA"/>
</dbReference>
<dbReference type="PANTHER" id="PTHR42895">
    <property type="entry name" value="IRON-SULFUR CLUSTER-BINDING PROTEIN-RELATED"/>
    <property type="match status" value="1"/>
</dbReference>
<dbReference type="Gene3D" id="3.30.420.480">
    <property type="entry name" value="Domain of unknown function (DUF4445)"/>
    <property type="match status" value="1"/>
</dbReference>
<keyword evidence="3" id="KW-1185">Reference proteome</keyword>
<dbReference type="SUPFAM" id="SSF54862">
    <property type="entry name" value="4Fe-4S ferredoxins"/>
    <property type="match status" value="1"/>
</dbReference>
<dbReference type="Proteomes" id="UP000525298">
    <property type="component" value="Unassembled WGS sequence"/>
</dbReference>
<dbReference type="InterPro" id="IPR052911">
    <property type="entry name" value="Corrinoid_activation_enz"/>
</dbReference>
<dbReference type="GO" id="GO:0008168">
    <property type="term" value="F:methyltransferase activity"/>
    <property type="evidence" value="ECO:0007669"/>
    <property type="project" value="UniProtKB-KW"/>
</dbReference>
<dbReference type="PANTHER" id="PTHR42895:SF2">
    <property type="entry name" value="IRON-SULFUR CLUSTER PROTEIN"/>
    <property type="match status" value="1"/>
</dbReference>
<dbReference type="PROSITE" id="PS51379">
    <property type="entry name" value="4FE4S_FER_2"/>
    <property type="match status" value="2"/>
</dbReference>
<feature type="domain" description="4Fe-4S ferredoxin-type" evidence="1">
    <location>
        <begin position="525"/>
        <end position="556"/>
    </location>
</feature>
<keyword evidence="2" id="KW-0489">Methyltransferase</keyword>
<dbReference type="RefSeq" id="WP_181550085.1">
    <property type="nucleotide sequence ID" value="NZ_JACDUS010000002.1"/>
</dbReference>
<dbReference type="InterPro" id="IPR026339">
    <property type="entry name" value="RamA_corrin_act"/>
</dbReference>
<dbReference type="AlphaFoldDB" id="A0A7W0HJS3"/>
<dbReference type="InterPro" id="IPR041414">
    <property type="entry name" value="Raco-like_middle"/>
</dbReference>
<dbReference type="SUPFAM" id="SSF53067">
    <property type="entry name" value="Actin-like ATPase domain"/>
    <property type="match status" value="1"/>
</dbReference>
<evidence type="ECO:0000259" key="1">
    <source>
        <dbReference type="PROSITE" id="PS51379"/>
    </source>
</evidence>
<dbReference type="Pfam" id="PF17651">
    <property type="entry name" value="Raco_middle"/>
    <property type="match status" value="1"/>
</dbReference>
<organism evidence="2 3">
    <name type="scientific">Desulfosalsimonas propionicica</name>
    <dbReference type="NCBI Taxonomy" id="332175"/>
    <lineage>
        <taxon>Bacteria</taxon>
        <taxon>Pseudomonadati</taxon>
        <taxon>Thermodesulfobacteriota</taxon>
        <taxon>Desulfobacteria</taxon>
        <taxon>Desulfobacterales</taxon>
        <taxon>Desulfosalsimonadaceae</taxon>
        <taxon>Desulfosalsimonas</taxon>
    </lineage>
</organism>
<dbReference type="GO" id="GO:0032259">
    <property type="term" value="P:methylation"/>
    <property type="evidence" value="ECO:0007669"/>
    <property type="project" value="UniProtKB-KW"/>
</dbReference>
<evidence type="ECO:0000313" key="3">
    <source>
        <dbReference type="Proteomes" id="UP000525298"/>
    </source>
</evidence>
<dbReference type="InterPro" id="IPR042259">
    <property type="entry name" value="Raco-like_middle_sf"/>
</dbReference>
<proteinExistence type="predicted"/>
<feature type="domain" description="4Fe-4S ferredoxin-type" evidence="1">
    <location>
        <begin position="491"/>
        <end position="521"/>
    </location>
</feature>
<protein>
    <submittedName>
        <fullName evidence="2">Methylamine methyltransferase corrinoid protein reductive activase</fullName>
    </submittedName>
</protein>
<comment type="caution">
    <text evidence="2">The sequence shown here is derived from an EMBL/GenBank/DDBJ whole genome shotgun (WGS) entry which is preliminary data.</text>
</comment>
<keyword evidence="2" id="KW-0808">Transferase</keyword>
<evidence type="ECO:0000313" key="2">
    <source>
        <dbReference type="EMBL" id="MBA2880398.1"/>
    </source>
</evidence>
<dbReference type="InterPro" id="IPR017896">
    <property type="entry name" value="4Fe4S_Fe-S-bd"/>
</dbReference>